<dbReference type="Gene3D" id="3.40.50.720">
    <property type="entry name" value="NAD(P)-binding Rossmann-like Domain"/>
    <property type="match status" value="1"/>
</dbReference>
<accession>A0A916WRL8</accession>
<dbReference type="InterPro" id="IPR011032">
    <property type="entry name" value="GroES-like_sf"/>
</dbReference>
<dbReference type="GO" id="GO:0016491">
    <property type="term" value="F:oxidoreductase activity"/>
    <property type="evidence" value="ECO:0007669"/>
    <property type="project" value="InterPro"/>
</dbReference>
<dbReference type="Pfam" id="PF13602">
    <property type="entry name" value="ADH_zinc_N_2"/>
    <property type="match status" value="1"/>
</dbReference>
<dbReference type="Gene3D" id="3.90.180.10">
    <property type="entry name" value="Medium-chain alcohol dehydrogenases, catalytic domain"/>
    <property type="match status" value="1"/>
</dbReference>
<dbReference type="EMBL" id="BMGC01000005">
    <property type="protein sequence ID" value="GGB23961.1"/>
    <property type="molecule type" value="Genomic_DNA"/>
</dbReference>
<dbReference type="InterPro" id="IPR013154">
    <property type="entry name" value="ADH-like_N"/>
</dbReference>
<protein>
    <submittedName>
        <fullName evidence="2">Oxidoreductase</fullName>
    </submittedName>
</protein>
<proteinExistence type="predicted"/>
<comment type="caution">
    <text evidence="2">The sequence shown here is derived from an EMBL/GenBank/DDBJ whole genome shotgun (WGS) entry which is preliminary data.</text>
</comment>
<dbReference type="InterPro" id="IPR036291">
    <property type="entry name" value="NAD(P)-bd_dom_sf"/>
</dbReference>
<evidence type="ECO:0000313" key="3">
    <source>
        <dbReference type="Proteomes" id="UP000621454"/>
    </source>
</evidence>
<gene>
    <name evidence="2" type="ORF">GCM10011489_10310</name>
</gene>
<reference evidence="2" key="1">
    <citation type="journal article" date="2014" name="Int. J. Syst. Evol. Microbiol.">
        <title>Complete genome sequence of Corynebacterium casei LMG S-19264T (=DSM 44701T), isolated from a smear-ripened cheese.</title>
        <authorList>
            <consortium name="US DOE Joint Genome Institute (JGI-PGF)"/>
            <person name="Walter F."/>
            <person name="Albersmeier A."/>
            <person name="Kalinowski J."/>
            <person name="Ruckert C."/>
        </authorList>
    </citation>
    <scope>NUCLEOTIDE SEQUENCE</scope>
    <source>
        <strain evidence="2">CGMCC 1.12827</strain>
    </source>
</reference>
<keyword evidence="3" id="KW-1185">Reference proteome</keyword>
<dbReference type="Proteomes" id="UP000621454">
    <property type="component" value="Unassembled WGS sequence"/>
</dbReference>
<reference evidence="2" key="2">
    <citation type="submission" date="2020-09" db="EMBL/GenBank/DDBJ databases">
        <authorList>
            <person name="Sun Q."/>
            <person name="Zhou Y."/>
        </authorList>
    </citation>
    <scope>NUCLEOTIDE SEQUENCE</scope>
    <source>
        <strain evidence="2">CGMCC 1.12827</strain>
    </source>
</reference>
<organism evidence="2 3">
    <name type="scientific">Gordonia jinhuaensis</name>
    <dbReference type="NCBI Taxonomy" id="1517702"/>
    <lineage>
        <taxon>Bacteria</taxon>
        <taxon>Bacillati</taxon>
        <taxon>Actinomycetota</taxon>
        <taxon>Actinomycetes</taxon>
        <taxon>Mycobacteriales</taxon>
        <taxon>Gordoniaceae</taxon>
        <taxon>Gordonia</taxon>
    </lineage>
</organism>
<dbReference type="AlphaFoldDB" id="A0A916WRL8"/>
<dbReference type="Pfam" id="PF08240">
    <property type="entry name" value="ADH_N"/>
    <property type="match status" value="1"/>
</dbReference>
<dbReference type="SMART" id="SM00829">
    <property type="entry name" value="PKS_ER"/>
    <property type="match status" value="1"/>
</dbReference>
<evidence type="ECO:0000313" key="2">
    <source>
        <dbReference type="EMBL" id="GGB23961.1"/>
    </source>
</evidence>
<dbReference type="InterPro" id="IPR052585">
    <property type="entry name" value="Lipid_raft_assoc_Zn_ADH"/>
</dbReference>
<dbReference type="SUPFAM" id="SSF50129">
    <property type="entry name" value="GroES-like"/>
    <property type="match status" value="1"/>
</dbReference>
<dbReference type="InterPro" id="IPR020843">
    <property type="entry name" value="ER"/>
</dbReference>
<dbReference type="SUPFAM" id="SSF51735">
    <property type="entry name" value="NAD(P)-binding Rossmann-fold domains"/>
    <property type="match status" value="1"/>
</dbReference>
<name>A0A916WRL8_9ACTN</name>
<dbReference type="RefSeq" id="WP_188585526.1">
    <property type="nucleotide sequence ID" value="NZ_BMGC01000005.1"/>
</dbReference>
<dbReference type="PANTHER" id="PTHR43482:SF1">
    <property type="entry name" value="PROTEIN AST1-RELATED"/>
    <property type="match status" value="1"/>
</dbReference>
<evidence type="ECO:0000259" key="1">
    <source>
        <dbReference type="SMART" id="SM00829"/>
    </source>
</evidence>
<dbReference type="CDD" id="cd05289">
    <property type="entry name" value="MDR_like_2"/>
    <property type="match status" value="1"/>
</dbReference>
<dbReference type="PANTHER" id="PTHR43482">
    <property type="entry name" value="PROTEIN AST1-RELATED"/>
    <property type="match status" value="1"/>
</dbReference>
<sequence length="318" mass="32726">MSRRVQLDGYGSVDQLHIAEVPIPTPGPGQVLVRVLAAGINPGESRIRRGELATRFPSTFPSGQGSDVAGLVAAAAPDADGAPPVGSEVMGWSDERSSQADHVALPAAHVIVKPPTLDFYRAGSMFVAGTTAYAAVRSLRLNGSDTLAVSGAAGGVGFLAVQLAARTGARVIGIAGQSSAAYLRSVGVDHVAYGDGLADRLRDAAPSGITAFLDTHGSGYVELALSLGVHTSRIDTIADFAAVDRFGVRSVGNAEGSSTTVLSAIAELVAWGAVRMPVAAVYPLQSVREAYAELDTGHTHGKIVLSTELPEPLRPDNR</sequence>
<feature type="domain" description="Enoyl reductase (ER)" evidence="1">
    <location>
        <begin position="11"/>
        <end position="305"/>
    </location>
</feature>